<organism evidence="1 2">
    <name type="scientific">Mucilaginibacter mali</name>
    <dbReference type="NCBI Taxonomy" id="2740462"/>
    <lineage>
        <taxon>Bacteria</taxon>
        <taxon>Pseudomonadati</taxon>
        <taxon>Bacteroidota</taxon>
        <taxon>Sphingobacteriia</taxon>
        <taxon>Sphingobacteriales</taxon>
        <taxon>Sphingobacteriaceae</taxon>
        <taxon>Mucilaginibacter</taxon>
    </lineage>
</organism>
<name>A0A7D4PVX7_9SPHI</name>
<reference evidence="1 2" key="1">
    <citation type="submission" date="2020-05" db="EMBL/GenBank/DDBJ databases">
        <title>Mucilaginibacter mali sp. nov.</title>
        <authorList>
            <person name="Kim H.S."/>
            <person name="Lee K.C."/>
            <person name="Suh M.K."/>
            <person name="Kim J.-S."/>
            <person name="Han K.-I."/>
            <person name="Eom M.K."/>
            <person name="Shin Y.K."/>
            <person name="Lee J.-S."/>
        </authorList>
    </citation>
    <scope>NUCLEOTIDE SEQUENCE [LARGE SCALE GENOMIC DNA]</scope>
    <source>
        <strain evidence="1 2">G2-14</strain>
    </source>
</reference>
<evidence type="ECO:0000313" key="2">
    <source>
        <dbReference type="Proteomes" id="UP000505355"/>
    </source>
</evidence>
<dbReference type="RefSeq" id="WP_173416642.1">
    <property type="nucleotide sequence ID" value="NZ_CP054139.1"/>
</dbReference>
<dbReference type="Proteomes" id="UP000505355">
    <property type="component" value="Chromosome"/>
</dbReference>
<proteinExistence type="predicted"/>
<protein>
    <submittedName>
        <fullName evidence="1">Uncharacterized protein</fullName>
    </submittedName>
</protein>
<dbReference type="Gene3D" id="3.30.565.40">
    <property type="entry name" value="Fervidobacterium nodosum Rt17-B1 like"/>
    <property type="match status" value="1"/>
</dbReference>
<accession>A0A7D4PVX7</accession>
<sequence length="224" mass="25847">MASAGIIHEQKIFLKYHGYNNIDSLQIPVVSDKYPQLKQAIAEQLFDGHKSYDIVERYEADGHGITGVWYEVTYQDSNIISLIIYYETMGARPSGYQKWLTYDINTGQPYPLAKEIDKAGLKNIFLQYKLFIQKGIAAARKDIARDTSLTENEVEALMNSLNYAKDKLTPEVLFEKYVFTDKGVRLSSADVLPHAVRNYDIERNWLIPYQKLRPFRTYTGMVIK</sequence>
<keyword evidence="2" id="KW-1185">Reference proteome</keyword>
<dbReference type="EMBL" id="CP054139">
    <property type="protein sequence ID" value="QKJ31988.1"/>
    <property type="molecule type" value="Genomic_DNA"/>
</dbReference>
<evidence type="ECO:0000313" key="1">
    <source>
        <dbReference type="EMBL" id="QKJ31988.1"/>
    </source>
</evidence>
<dbReference type="AlphaFoldDB" id="A0A7D4PVX7"/>
<dbReference type="KEGG" id="mmab:HQ865_20205"/>
<gene>
    <name evidence="1" type="ORF">HQ865_20205</name>
</gene>